<dbReference type="InterPro" id="IPR029063">
    <property type="entry name" value="SAM-dependent_MTases_sf"/>
</dbReference>
<dbReference type="SUPFAM" id="SSF53335">
    <property type="entry name" value="S-adenosyl-L-methionine-dependent methyltransferases"/>
    <property type="match status" value="1"/>
</dbReference>
<dbReference type="GO" id="GO:0032259">
    <property type="term" value="P:methylation"/>
    <property type="evidence" value="ECO:0007669"/>
    <property type="project" value="UniProtKB-KW"/>
</dbReference>
<dbReference type="Pfam" id="PF00891">
    <property type="entry name" value="Methyltransf_2"/>
    <property type="match status" value="1"/>
</dbReference>
<dbReference type="KEGG" id="dfa:DFA_01851"/>
<dbReference type="CDD" id="cd02440">
    <property type="entry name" value="AdoMet_MTases"/>
    <property type="match status" value="1"/>
</dbReference>
<keyword evidence="2" id="KW-0808">Transferase</keyword>
<dbReference type="InterPro" id="IPR012967">
    <property type="entry name" value="COMT_dimerisation"/>
</dbReference>
<dbReference type="OMA" id="GMACTAK"/>
<dbReference type="RefSeq" id="XP_004359816.1">
    <property type="nucleotide sequence ID" value="XM_004359759.1"/>
</dbReference>
<keyword evidence="1" id="KW-0489">Methyltransferase</keyword>
<dbReference type="PANTHER" id="PTHR43712:SF2">
    <property type="entry name" value="O-METHYLTRANSFERASE CICE"/>
    <property type="match status" value="1"/>
</dbReference>
<dbReference type="InterPro" id="IPR016461">
    <property type="entry name" value="COMT-like"/>
</dbReference>
<reference evidence="8" key="1">
    <citation type="journal article" date="2011" name="Genome Res.">
        <title>Phylogeny-wide analysis of social amoeba genomes highlights ancient origins for complex intercellular communication.</title>
        <authorList>
            <person name="Heidel A.J."/>
            <person name="Lawal H.M."/>
            <person name="Felder M."/>
            <person name="Schilde C."/>
            <person name="Helps N.R."/>
            <person name="Tunggal B."/>
            <person name="Rivero F."/>
            <person name="John U."/>
            <person name="Schleicher M."/>
            <person name="Eichinger L."/>
            <person name="Platzer M."/>
            <person name="Noegel A.A."/>
            <person name="Schaap P."/>
            <person name="Gloeckner G."/>
        </authorList>
    </citation>
    <scope>NUCLEOTIDE SEQUENCE [LARGE SCALE GENOMIC DNA]</scope>
    <source>
        <strain evidence="8">SH3</strain>
    </source>
</reference>
<name>F4PV57_CACFS</name>
<dbReference type="PANTHER" id="PTHR43712">
    <property type="entry name" value="PUTATIVE (AFU_ORTHOLOGUE AFUA_4G14580)-RELATED"/>
    <property type="match status" value="1"/>
</dbReference>
<accession>F4PV57</accession>
<evidence type="ECO:0000256" key="3">
    <source>
        <dbReference type="ARBA" id="ARBA00022691"/>
    </source>
</evidence>
<keyword evidence="3" id="KW-0949">S-adenosyl-L-methionine</keyword>
<dbReference type="AlphaFoldDB" id="F4PV57"/>
<dbReference type="InterPro" id="IPR036388">
    <property type="entry name" value="WH-like_DNA-bd_sf"/>
</dbReference>
<feature type="domain" description="O-methyltransferase dimerisation" evidence="6">
    <location>
        <begin position="28"/>
        <end position="90"/>
    </location>
</feature>
<dbReference type="GO" id="GO:0046983">
    <property type="term" value="F:protein dimerization activity"/>
    <property type="evidence" value="ECO:0007669"/>
    <property type="project" value="InterPro"/>
</dbReference>
<dbReference type="OrthoDB" id="16076at2759"/>
<feature type="active site" description="Proton acceptor" evidence="4">
    <location>
        <position position="271"/>
    </location>
</feature>
<organism evidence="7 8">
    <name type="scientific">Cavenderia fasciculata</name>
    <name type="common">Slime mold</name>
    <name type="synonym">Dictyostelium fasciculatum</name>
    <dbReference type="NCBI Taxonomy" id="261658"/>
    <lineage>
        <taxon>Eukaryota</taxon>
        <taxon>Amoebozoa</taxon>
        <taxon>Evosea</taxon>
        <taxon>Eumycetozoa</taxon>
        <taxon>Dictyostelia</taxon>
        <taxon>Acytosteliales</taxon>
        <taxon>Cavenderiaceae</taxon>
        <taxon>Cavenderia</taxon>
    </lineage>
</organism>
<dbReference type="Gene3D" id="1.10.10.10">
    <property type="entry name" value="Winged helix-like DNA-binding domain superfamily/Winged helix DNA-binding domain"/>
    <property type="match status" value="1"/>
</dbReference>
<evidence type="ECO:0000313" key="8">
    <source>
        <dbReference type="Proteomes" id="UP000007797"/>
    </source>
</evidence>
<evidence type="ECO:0000256" key="4">
    <source>
        <dbReference type="PIRSR" id="PIRSR005739-1"/>
    </source>
</evidence>
<dbReference type="SUPFAM" id="SSF46785">
    <property type="entry name" value="Winged helix' DNA-binding domain"/>
    <property type="match status" value="1"/>
</dbReference>
<dbReference type="InterPro" id="IPR036390">
    <property type="entry name" value="WH_DNA-bd_sf"/>
</dbReference>
<dbReference type="GO" id="GO:0008171">
    <property type="term" value="F:O-methyltransferase activity"/>
    <property type="evidence" value="ECO:0007669"/>
    <property type="project" value="InterPro"/>
</dbReference>
<evidence type="ECO:0000256" key="2">
    <source>
        <dbReference type="ARBA" id="ARBA00022679"/>
    </source>
</evidence>
<sequence length="371" mass="42058">MEMEMIRMQTTIPNSNINPENLIQSIFDIVNGYRKCKVLYAAAELNISKFIPPNGKIHVSQLANQMNVNQDKLYRLMRSLTNVGVFKEVDGESPDTNVDMVESSGVFSHSQLSMIIKDDSIRDVIRMLGGSSQMNAWNSIVDTVKTGKLDLQSSIGYQSYWDLLENEPTEREIFDRSMTTFTKKMGGPILSHCDFSHFDTIVDCGGGEGWLIEEILKKNNIIKNGINFDLDAVIKTKKTNTCQDSRFKDVAGSFFESVPEADLYIFKNVLHNWNESSIVEILQTVSKSIKPNGKIYILDILPERNLKNEKTSLAVWHDMHMMMICDGKERDGCDYEKICIQTDFKVEKVNTISKTFGFSIGQIILSKVSNL</sequence>
<evidence type="ECO:0000313" key="7">
    <source>
        <dbReference type="EMBL" id="EGG21965.1"/>
    </source>
</evidence>
<evidence type="ECO:0000259" key="6">
    <source>
        <dbReference type="Pfam" id="PF08100"/>
    </source>
</evidence>
<dbReference type="PIRSF" id="PIRSF005739">
    <property type="entry name" value="O-mtase"/>
    <property type="match status" value="1"/>
</dbReference>
<dbReference type="GeneID" id="14873874"/>
<proteinExistence type="predicted"/>
<dbReference type="InterPro" id="IPR001077">
    <property type="entry name" value="COMT_C"/>
</dbReference>
<gene>
    <name evidence="7" type="ORF">DFA_01851</name>
</gene>
<dbReference type="EMBL" id="GL883010">
    <property type="protein sequence ID" value="EGG21965.1"/>
    <property type="molecule type" value="Genomic_DNA"/>
</dbReference>
<evidence type="ECO:0000256" key="1">
    <source>
        <dbReference type="ARBA" id="ARBA00022603"/>
    </source>
</evidence>
<dbReference type="Gene3D" id="3.40.50.150">
    <property type="entry name" value="Vaccinia Virus protein VP39"/>
    <property type="match status" value="1"/>
</dbReference>
<dbReference type="PROSITE" id="PS51683">
    <property type="entry name" value="SAM_OMT_II"/>
    <property type="match status" value="1"/>
</dbReference>
<evidence type="ECO:0008006" key="9">
    <source>
        <dbReference type="Google" id="ProtNLM"/>
    </source>
</evidence>
<dbReference type="Pfam" id="PF08100">
    <property type="entry name" value="Dimerisation"/>
    <property type="match status" value="1"/>
</dbReference>
<dbReference type="Proteomes" id="UP000007797">
    <property type="component" value="Unassembled WGS sequence"/>
</dbReference>
<feature type="domain" description="O-methyltransferase C-terminal" evidence="5">
    <location>
        <begin position="137"/>
        <end position="344"/>
    </location>
</feature>
<protein>
    <recommendedName>
        <fullName evidence="9">O-methyltransferase domain-containing protein</fullName>
    </recommendedName>
</protein>
<evidence type="ECO:0000259" key="5">
    <source>
        <dbReference type="Pfam" id="PF00891"/>
    </source>
</evidence>
<keyword evidence="8" id="KW-1185">Reference proteome</keyword>